<dbReference type="InterPro" id="IPR046112">
    <property type="entry name" value="DUF6049"/>
</dbReference>
<keyword evidence="2" id="KW-0472">Membrane</keyword>
<feature type="region of interest" description="Disordered" evidence="1">
    <location>
        <begin position="758"/>
        <end position="805"/>
    </location>
</feature>
<feature type="compositionally biased region" description="Polar residues" evidence="1">
    <location>
        <begin position="93"/>
        <end position="106"/>
    </location>
</feature>
<dbReference type="Pfam" id="PF19516">
    <property type="entry name" value="DUF6049"/>
    <property type="match status" value="1"/>
</dbReference>
<gene>
    <name evidence="3" type="ORF">G5C65_27330</name>
</gene>
<evidence type="ECO:0000313" key="3">
    <source>
        <dbReference type="EMBL" id="NGO71993.1"/>
    </source>
</evidence>
<feature type="region of interest" description="Disordered" evidence="1">
    <location>
        <begin position="89"/>
        <end position="112"/>
    </location>
</feature>
<evidence type="ECO:0000256" key="1">
    <source>
        <dbReference type="SAM" id="MobiDB-lite"/>
    </source>
</evidence>
<dbReference type="Proteomes" id="UP000477722">
    <property type="component" value="Unassembled WGS sequence"/>
</dbReference>
<reference evidence="3 4" key="1">
    <citation type="submission" date="2020-02" db="EMBL/GenBank/DDBJ databases">
        <title>Whole-genome analyses of novel actinobacteria.</title>
        <authorList>
            <person name="Sahin N."/>
            <person name="Tatar D."/>
        </authorList>
    </citation>
    <scope>NUCLEOTIDE SEQUENCE [LARGE SCALE GENOMIC DNA]</scope>
    <source>
        <strain evidence="3 4">SB3404</strain>
    </source>
</reference>
<evidence type="ECO:0000313" key="4">
    <source>
        <dbReference type="Proteomes" id="UP000477722"/>
    </source>
</evidence>
<dbReference type="EMBL" id="JAAKZZ010000382">
    <property type="protein sequence ID" value="NGO71993.1"/>
    <property type="molecule type" value="Genomic_DNA"/>
</dbReference>
<proteinExistence type="predicted"/>
<dbReference type="RefSeq" id="WP_165301655.1">
    <property type="nucleotide sequence ID" value="NZ_JAAKZZ010000382.1"/>
</dbReference>
<accession>A0A6G4X417</accession>
<dbReference type="Gene3D" id="2.60.40.10">
    <property type="entry name" value="Immunoglobulins"/>
    <property type="match status" value="1"/>
</dbReference>
<evidence type="ECO:0000256" key="2">
    <source>
        <dbReference type="SAM" id="Phobius"/>
    </source>
</evidence>
<comment type="caution">
    <text evidence="3">The sequence shown here is derived from an EMBL/GenBank/DDBJ whole genome shotgun (WGS) entry which is preliminary data.</text>
</comment>
<keyword evidence="4" id="KW-1185">Reference proteome</keyword>
<keyword evidence="2" id="KW-1133">Transmembrane helix</keyword>
<sequence>MAEAAESQAPRGSGRSAYGATSPRWTRRTAAAVAAGLLALLPGLGATAAAAPAGTATTATGTTATGTAATGTAATGATAATKAAAQVAGRGTGSRSAEVSVNSVTPTVPDKGDTLTLTGTVTNDSKTAIAGGRVGVRVGPALSSRSAIDQARQRKGYISGADGTEIARKYAVKTGSLAPGISRSFTLKVPVSALSLGRDGVYQLGVSLTGRTRARGYDQVLGIGRTFLPWQQESIPEKTRLTYLWPLVSSTHITARSLPDQQQTPVFRDDKLTRELAPGGRLQQLVELGEELPITWVIDPDLLATVDLMTRRYQVEKPDGSTEAGKGQQYAKKWLAGLQRAVRGEQIVALPFADPDLASLAHQGKRVPGALSHLGTATQRSVKTVETVLHTKPTTDYAWPVRGAVDSSVIDVATSAGAHYVIARGDSVRDRLTYTPTSARPIGSGNTALVSDWRLSSAFEGDMTNAGKSSLAVQQFVAQSLSLARQMPTRQRSVVVAPQRMPTTAQAQSMAAGIRALEESGGWTRAAPLKAAAAAKPDPAANRRVPGTGSYPTSLRRSELPVSAFRQAQRTEETLDDFKVILRRSDRVVPPFGSAIDRETSTTWRGRGREAKAFRDGVQQYLQDLKGRVRLVKKSDITLSGREATIPVTVQNNLGQGVKGLYLELESGRRIGLDVGGSKPVRVDGGHSQSVKFDTSAKANGRTWVRAQLYTEDGKPYGEPMEFQVNVTSITSTVLLVIAGGVLLMVLAGIRMYTQRKRKGAAPDPDAPLDPQSAEGAEEPAAEEPAGDTASQNDNPPATGEKVDR</sequence>
<dbReference type="InterPro" id="IPR013783">
    <property type="entry name" value="Ig-like_fold"/>
</dbReference>
<feature type="transmembrane region" description="Helical" evidence="2">
    <location>
        <begin position="730"/>
        <end position="750"/>
    </location>
</feature>
<name>A0A6G4X417_9ACTN</name>
<protein>
    <submittedName>
        <fullName evidence="3">Uncharacterized protein</fullName>
    </submittedName>
</protein>
<keyword evidence="2" id="KW-0812">Transmembrane</keyword>
<dbReference type="AlphaFoldDB" id="A0A6G4X417"/>
<organism evidence="3 4">
    <name type="scientific">Streptomyces boncukensis</name>
    <dbReference type="NCBI Taxonomy" id="2711219"/>
    <lineage>
        <taxon>Bacteria</taxon>
        <taxon>Bacillati</taxon>
        <taxon>Actinomycetota</taxon>
        <taxon>Actinomycetes</taxon>
        <taxon>Kitasatosporales</taxon>
        <taxon>Streptomycetaceae</taxon>
        <taxon>Streptomyces</taxon>
    </lineage>
</organism>
<feature type="compositionally biased region" description="Acidic residues" evidence="1">
    <location>
        <begin position="776"/>
        <end position="786"/>
    </location>
</feature>
<feature type="region of interest" description="Disordered" evidence="1">
    <location>
        <begin position="1"/>
        <end position="24"/>
    </location>
</feature>
<dbReference type="GO" id="GO:0005975">
    <property type="term" value="P:carbohydrate metabolic process"/>
    <property type="evidence" value="ECO:0007669"/>
    <property type="project" value="UniProtKB-ARBA"/>
</dbReference>